<keyword evidence="7" id="KW-0808">Transferase</keyword>
<sequence>MAPRTLFGRTALVIALVSFAFQIFTIAIITYFALVPLGRHATSDLAALMIDTAHAWQNEPAADRPWLQDRIGRLHRLQVQDPPVETKSFTRMLPYFQLLETSLSARSGERVEIRTSRSADGEQWYWADVPVAGKIVRVGFPSSRVDVQPWLAMLLIFSVGTLVTLVTSAWLAHWLIGPLSRLAAATQRIGQGRRPEPLAETGPTELATLAREFNRMGEQVEELLANRTTLLAGISHDLRTPLARIRLALGMLSENPAPDLFERVLRDVDGMNELIARCLEVSRDFAEQDSVELDLCDLLSSVAAEYAHTGAELRGRKGPDCRLSVRPLALKRIFSNLVDNAVRYGAGQPIDIEYRIADGVVDICVLDRGPGIPEHEREAVFRPFYRLEPSRSSSTGGSGLGLAIVRQIATANGWTVELRPREGGGTAACVRVPLEDTVLAAAR</sequence>
<dbReference type="Proteomes" id="UP000031637">
    <property type="component" value="Chromosome"/>
</dbReference>
<evidence type="ECO:0000256" key="2">
    <source>
        <dbReference type="ARBA" id="ARBA00004429"/>
    </source>
</evidence>
<evidence type="ECO:0000259" key="16">
    <source>
        <dbReference type="PROSITE" id="PS50109"/>
    </source>
</evidence>
<dbReference type="HOGENOM" id="CLU_000445_89_27_4"/>
<dbReference type="Pfam" id="PF00512">
    <property type="entry name" value="HisKA"/>
    <property type="match status" value="1"/>
</dbReference>
<dbReference type="PRINTS" id="PR00344">
    <property type="entry name" value="BCTRLSENSOR"/>
</dbReference>
<keyword evidence="6" id="KW-0597">Phosphoprotein</keyword>
<keyword evidence="9" id="KW-0547">Nucleotide-binding</keyword>
<dbReference type="SMART" id="SM00388">
    <property type="entry name" value="HisKA"/>
    <property type="match status" value="1"/>
</dbReference>
<dbReference type="InterPro" id="IPR036890">
    <property type="entry name" value="HATPase_C_sf"/>
</dbReference>
<dbReference type="PANTHER" id="PTHR44936:SF5">
    <property type="entry name" value="SENSOR HISTIDINE KINASE ENVZ"/>
    <property type="match status" value="1"/>
</dbReference>
<comment type="subcellular location">
    <subcellularLocation>
        <location evidence="2">Cell inner membrane</location>
        <topology evidence="2">Multi-pass membrane protein</topology>
    </subcellularLocation>
</comment>
<dbReference type="InterPro" id="IPR036097">
    <property type="entry name" value="HisK_dim/P_sf"/>
</dbReference>
<keyword evidence="4" id="KW-1003">Cell membrane</keyword>
<protein>
    <recommendedName>
        <fullName evidence="3">histidine kinase</fullName>
        <ecNumber evidence="3">2.7.13.3</ecNumber>
    </recommendedName>
</protein>
<dbReference type="Gene3D" id="3.30.565.10">
    <property type="entry name" value="Histidine kinase-like ATPase, C-terminal domain"/>
    <property type="match status" value="1"/>
</dbReference>
<dbReference type="InterPro" id="IPR050980">
    <property type="entry name" value="2C_sensor_his_kinase"/>
</dbReference>
<feature type="transmembrane region" description="Helical" evidence="15">
    <location>
        <begin position="150"/>
        <end position="172"/>
    </location>
</feature>
<dbReference type="OrthoDB" id="9804645at2"/>
<dbReference type="SMART" id="SM00304">
    <property type="entry name" value="HAMP"/>
    <property type="match status" value="1"/>
</dbReference>
<evidence type="ECO:0000256" key="8">
    <source>
        <dbReference type="ARBA" id="ARBA00022692"/>
    </source>
</evidence>
<evidence type="ECO:0000313" key="18">
    <source>
        <dbReference type="EMBL" id="BAO31203.1"/>
    </source>
</evidence>
<dbReference type="GO" id="GO:0005524">
    <property type="term" value="F:ATP binding"/>
    <property type="evidence" value="ECO:0007669"/>
    <property type="project" value="UniProtKB-KW"/>
</dbReference>
<dbReference type="STRING" id="1223802.SUTH_03433"/>
<dbReference type="RefSeq" id="WP_041100986.1">
    <property type="nucleotide sequence ID" value="NZ_AP012547.1"/>
</dbReference>
<dbReference type="GO" id="GO:0000155">
    <property type="term" value="F:phosphorelay sensor kinase activity"/>
    <property type="evidence" value="ECO:0007669"/>
    <property type="project" value="InterPro"/>
</dbReference>
<accession>W0SN11</accession>
<evidence type="ECO:0000256" key="3">
    <source>
        <dbReference type="ARBA" id="ARBA00012438"/>
    </source>
</evidence>
<dbReference type="AlphaFoldDB" id="W0SN11"/>
<evidence type="ECO:0000256" key="5">
    <source>
        <dbReference type="ARBA" id="ARBA00022519"/>
    </source>
</evidence>
<evidence type="ECO:0000256" key="11">
    <source>
        <dbReference type="ARBA" id="ARBA00022840"/>
    </source>
</evidence>
<evidence type="ECO:0000256" key="7">
    <source>
        <dbReference type="ARBA" id="ARBA00022679"/>
    </source>
</evidence>
<dbReference type="InterPro" id="IPR005467">
    <property type="entry name" value="His_kinase_dom"/>
</dbReference>
<dbReference type="InterPro" id="IPR003660">
    <property type="entry name" value="HAMP_dom"/>
</dbReference>
<keyword evidence="10 18" id="KW-0418">Kinase</keyword>
<dbReference type="Pfam" id="PF00672">
    <property type="entry name" value="HAMP"/>
    <property type="match status" value="1"/>
</dbReference>
<evidence type="ECO:0000256" key="15">
    <source>
        <dbReference type="SAM" id="Phobius"/>
    </source>
</evidence>
<keyword evidence="13" id="KW-0902">Two-component regulatory system</keyword>
<dbReference type="GO" id="GO:0005886">
    <property type="term" value="C:plasma membrane"/>
    <property type="evidence" value="ECO:0007669"/>
    <property type="project" value="UniProtKB-SubCell"/>
</dbReference>
<keyword evidence="12 15" id="KW-1133">Transmembrane helix</keyword>
<dbReference type="SMART" id="SM00387">
    <property type="entry name" value="HATPase_c"/>
    <property type="match status" value="1"/>
</dbReference>
<dbReference type="CDD" id="cd00082">
    <property type="entry name" value="HisKA"/>
    <property type="match status" value="1"/>
</dbReference>
<reference evidence="18 19" key="1">
    <citation type="journal article" date="2014" name="Syst. Appl. Microbiol.">
        <title>Complete genomes of freshwater sulfur oxidizers Sulfuricella denitrificans skB26 and Sulfuritalea hydrogenivorans sk43H: genetic insights into the sulfur oxidation pathway of betaproteobacteria.</title>
        <authorList>
            <person name="Watanabe T."/>
            <person name="Kojima H."/>
            <person name="Fukui M."/>
        </authorList>
    </citation>
    <scope>NUCLEOTIDE SEQUENCE [LARGE SCALE GENOMIC DNA]</scope>
    <source>
        <strain evidence="18">DSM22779</strain>
    </source>
</reference>
<evidence type="ECO:0000256" key="14">
    <source>
        <dbReference type="ARBA" id="ARBA00023136"/>
    </source>
</evidence>
<gene>
    <name evidence="18" type="ORF">SUTH_03433</name>
</gene>
<comment type="catalytic activity">
    <reaction evidence="1">
        <text>ATP + protein L-histidine = ADP + protein N-phospho-L-histidine.</text>
        <dbReference type="EC" id="2.7.13.3"/>
    </reaction>
</comment>
<keyword evidence="19" id="KW-1185">Reference proteome</keyword>
<keyword evidence="5" id="KW-0997">Cell inner membrane</keyword>
<evidence type="ECO:0000256" key="6">
    <source>
        <dbReference type="ARBA" id="ARBA00022553"/>
    </source>
</evidence>
<dbReference type="InterPro" id="IPR004358">
    <property type="entry name" value="Sig_transdc_His_kin-like_C"/>
</dbReference>
<dbReference type="InterPro" id="IPR003661">
    <property type="entry name" value="HisK_dim/P_dom"/>
</dbReference>
<dbReference type="InterPro" id="IPR003594">
    <property type="entry name" value="HATPase_dom"/>
</dbReference>
<name>W0SN11_9PROT</name>
<dbReference type="SUPFAM" id="SSF55874">
    <property type="entry name" value="ATPase domain of HSP90 chaperone/DNA topoisomerase II/histidine kinase"/>
    <property type="match status" value="1"/>
</dbReference>
<dbReference type="PANTHER" id="PTHR44936">
    <property type="entry name" value="SENSOR PROTEIN CREC"/>
    <property type="match status" value="1"/>
</dbReference>
<organism evidence="18 19">
    <name type="scientific">Sulfuritalea hydrogenivorans sk43H</name>
    <dbReference type="NCBI Taxonomy" id="1223802"/>
    <lineage>
        <taxon>Bacteria</taxon>
        <taxon>Pseudomonadati</taxon>
        <taxon>Pseudomonadota</taxon>
        <taxon>Betaproteobacteria</taxon>
        <taxon>Nitrosomonadales</taxon>
        <taxon>Sterolibacteriaceae</taxon>
        <taxon>Sulfuritalea</taxon>
    </lineage>
</organism>
<dbReference type="PROSITE" id="PS50885">
    <property type="entry name" value="HAMP"/>
    <property type="match status" value="1"/>
</dbReference>
<evidence type="ECO:0000256" key="4">
    <source>
        <dbReference type="ARBA" id="ARBA00022475"/>
    </source>
</evidence>
<keyword evidence="14 15" id="KW-0472">Membrane</keyword>
<dbReference type="Gene3D" id="1.10.287.130">
    <property type="match status" value="1"/>
</dbReference>
<dbReference type="SUPFAM" id="SSF158472">
    <property type="entry name" value="HAMP domain-like"/>
    <property type="match status" value="1"/>
</dbReference>
<dbReference type="KEGG" id="shd:SUTH_03433"/>
<evidence type="ECO:0000256" key="1">
    <source>
        <dbReference type="ARBA" id="ARBA00000085"/>
    </source>
</evidence>
<feature type="domain" description="HAMP" evidence="17">
    <location>
        <begin position="173"/>
        <end position="225"/>
    </location>
</feature>
<dbReference type="SUPFAM" id="SSF47384">
    <property type="entry name" value="Homodimeric domain of signal transducing histidine kinase"/>
    <property type="match status" value="1"/>
</dbReference>
<dbReference type="PROSITE" id="PS50109">
    <property type="entry name" value="HIS_KIN"/>
    <property type="match status" value="1"/>
</dbReference>
<dbReference type="Pfam" id="PF02518">
    <property type="entry name" value="HATPase_c"/>
    <property type="match status" value="1"/>
</dbReference>
<feature type="domain" description="Histidine kinase" evidence="16">
    <location>
        <begin position="233"/>
        <end position="436"/>
    </location>
</feature>
<dbReference type="CDD" id="cd06225">
    <property type="entry name" value="HAMP"/>
    <property type="match status" value="1"/>
</dbReference>
<feature type="transmembrane region" description="Helical" evidence="15">
    <location>
        <begin position="12"/>
        <end position="34"/>
    </location>
</feature>
<evidence type="ECO:0000256" key="10">
    <source>
        <dbReference type="ARBA" id="ARBA00022777"/>
    </source>
</evidence>
<evidence type="ECO:0000256" key="12">
    <source>
        <dbReference type="ARBA" id="ARBA00022989"/>
    </source>
</evidence>
<evidence type="ECO:0000313" key="19">
    <source>
        <dbReference type="Proteomes" id="UP000031637"/>
    </source>
</evidence>
<keyword evidence="11" id="KW-0067">ATP-binding</keyword>
<dbReference type="EMBL" id="AP012547">
    <property type="protein sequence ID" value="BAO31203.1"/>
    <property type="molecule type" value="Genomic_DNA"/>
</dbReference>
<proteinExistence type="predicted"/>
<evidence type="ECO:0000256" key="13">
    <source>
        <dbReference type="ARBA" id="ARBA00023012"/>
    </source>
</evidence>
<evidence type="ECO:0000256" key="9">
    <source>
        <dbReference type="ARBA" id="ARBA00022741"/>
    </source>
</evidence>
<dbReference type="EC" id="2.7.13.3" evidence="3"/>
<keyword evidence="8 15" id="KW-0812">Transmembrane</keyword>
<dbReference type="Gene3D" id="6.10.340.10">
    <property type="match status" value="1"/>
</dbReference>
<evidence type="ECO:0000259" key="17">
    <source>
        <dbReference type="PROSITE" id="PS50885"/>
    </source>
</evidence>